<keyword evidence="2" id="KW-1185">Reference proteome</keyword>
<gene>
    <name evidence="1" type="ORF">J1N35_022775</name>
</gene>
<proteinExistence type="predicted"/>
<dbReference type="AlphaFoldDB" id="A0A9D3VJ53"/>
<comment type="caution">
    <text evidence="1">The sequence shown here is derived from an EMBL/GenBank/DDBJ whole genome shotgun (WGS) entry which is preliminary data.</text>
</comment>
<evidence type="ECO:0000313" key="1">
    <source>
        <dbReference type="EMBL" id="KAH1083014.1"/>
    </source>
</evidence>
<dbReference type="EMBL" id="JAIQCV010000007">
    <property type="protein sequence ID" value="KAH1083014.1"/>
    <property type="molecule type" value="Genomic_DNA"/>
</dbReference>
<name>A0A9D3VJ53_9ROSI</name>
<evidence type="ECO:0000313" key="2">
    <source>
        <dbReference type="Proteomes" id="UP000828251"/>
    </source>
</evidence>
<accession>A0A9D3VJ53</accession>
<protein>
    <submittedName>
        <fullName evidence="1">Uncharacterized protein</fullName>
    </submittedName>
</protein>
<sequence length="81" mass="8890">MCAQGSGNARKRLRLANEVVCIESRSEGEEIELESLKEAHRKKRKGLAVYKEGINMVLSLITLPTILVSEAVFAGRSFGTV</sequence>
<dbReference type="Proteomes" id="UP000828251">
    <property type="component" value="Unassembled WGS sequence"/>
</dbReference>
<dbReference type="OrthoDB" id="10542226at2759"/>
<organism evidence="1 2">
    <name type="scientific">Gossypium stocksii</name>
    <dbReference type="NCBI Taxonomy" id="47602"/>
    <lineage>
        <taxon>Eukaryota</taxon>
        <taxon>Viridiplantae</taxon>
        <taxon>Streptophyta</taxon>
        <taxon>Embryophyta</taxon>
        <taxon>Tracheophyta</taxon>
        <taxon>Spermatophyta</taxon>
        <taxon>Magnoliopsida</taxon>
        <taxon>eudicotyledons</taxon>
        <taxon>Gunneridae</taxon>
        <taxon>Pentapetalae</taxon>
        <taxon>rosids</taxon>
        <taxon>malvids</taxon>
        <taxon>Malvales</taxon>
        <taxon>Malvaceae</taxon>
        <taxon>Malvoideae</taxon>
        <taxon>Gossypium</taxon>
    </lineage>
</organism>
<reference evidence="1 2" key="1">
    <citation type="journal article" date="2021" name="Plant Biotechnol. J.">
        <title>Multi-omics assisted identification of the key and species-specific regulatory components of drought-tolerant mechanisms in Gossypium stocksii.</title>
        <authorList>
            <person name="Yu D."/>
            <person name="Ke L."/>
            <person name="Zhang D."/>
            <person name="Wu Y."/>
            <person name="Sun Y."/>
            <person name="Mei J."/>
            <person name="Sun J."/>
            <person name="Sun Y."/>
        </authorList>
    </citation>
    <scope>NUCLEOTIDE SEQUENCE [LARGE SCALE GENOMIC DNA]</scope>
    <source>
        <strain evidence="2">cv. E1</strain>
        <tissue evidence="1">Leaf</tissue>
    </source>
</reference>